<evidence type="ECO:0000313" key="3">
    <source>
        <dbReference type="Proteomes" id="UP000230557"/>
    </source>
</evidence>
<accession>A0A2H0VCW7</accession>
<dbReference type="AlphaFoldDB" id="A0A2H0VCW7"/>
<name>A0A2H0VCW7_9BACT</name>
<sequence length="91" mass="10681">MNWRRKVKLVVFVIVVLAGSYFYYWYNETVKLRAEAKTAVENAKKYSEVDELIKQEVARCQGFISQSEGEFGSFEYCKKYIEWADSNSLSN</sequence>
<protein>
    <submittedName>
        <fullName evidence="2">Uncharacterized protein</fullName>
    </submittedName>
</protein>
<reference evidence="3" key="1">
    <citation type="submission" date="2017-09" db="EMBL/GenBank/DDBJ databases">
        <title>Depth-based differentiation of microbial function through sediment-hosted aquifers and enrichment of novel symbionts in the deep terrestrial subsurface.</title>
        <authorList>
            <person name="Probst A.J."/>
            <person name="Ladd B."/>
            <person name="Jarett J.K."/>
            <person name="Geller-Mcgrath D.E."/>
            <person name="Sieber C.M.K."/>
            <person name="Emerson J.B."/>
            <person name="Anantharaman K."/>
            <person name="Thomas B.C."/>
            <person name="Malmstrom R."/>
            <person name="Stieglmeier M."/>
            <person name="Klingl A."/>
            <person name="Woyke T."/>
            <person name="Ryan C.M."/>
            <person name="Banfield J.F."/>
        </authorList>
    </citation>
    <scope>NUCLEOTIDE SEQUENCE [LARGE SCALE GENOMIC DNA]</scope>
</reference>
<gene>
    <name evidence="2" type="ORF">COT91_04150</name>
</gene>
<comment type="caution">
    <text evidence="2">The sequence shown here is derived from an EMBL/GenBank/DDBJ whole genome shotgun (WGS) entry which is preliminary data.</text>
</comment>
<feature type="transmembrane region" description="Helical" evidence="1">
    <location>
        <begin position="7"/>
        <end position="26"/>
    </location>
</feature>
<keyword evidence="1" id="KW-1133">Transmembrane helix</keyword>
<dbReference type="EMBL" id="PFAJ01000053">
    <property type="protein sequence ID" value="PIR96942.1"/>
    <property type="molecule type" value="Genomic_DNA"/>
</dbReference>
<keyword evidence="1" id="KW-0472">Membrane</keyword>
<organism evidence="2 3">
    <name type="scientific">Candidatus Doudnabacteria bacterium CG10_big_fil_rev_8_21_14_0_10_41_10</name>
    <dbReference type="NCBI Taxonomy" id="1974551"/>
    <lineage>
        <taxon>Bacteria</taxon>
        <taxon>Candidatus Doudnaibacteriota</taxon>
    </lineage>
</organism>
<proteinExistence type="predicted"/>
<dbReference type="Proteomes" id="UP000230557">
    <property type="component" value="Unassembled WGS sequence"/>
</dbReference>
<evidence type="ECO:0000256" key="1">
    <source>
        <dbReference type="SAM" id="Phobius"/>
    </source>
</evidence>
<evidence type="ECO:0000313" key="2">
    <source>
        <dbReference type="EMBL" id="PIR96942.1"/>
    </source>
</evidence>
<keyword evidence="1" id="KW-0812">Transmembrane</keyword>